<comment type="similarity">
    <text evidence="1">Belongs to the class I-like SAM-binding methyltransferase superfamily. TRM5/TYW2 family.</text>
</comment>
<feature type="binding site" evidence="10">
    <location>
        <begin position="335"/>
        <end position="336"/>
    </location>
    <ligand>
        <name>S-adenosyl-L-methionine</name>
        <dbReference type="ChEBI" id="CHEBI:59789"/>
    </ligand>
</feature>
<dbReference type="GO" id="GO:0070901">
    <property type="term" value="P:mitochondrial tRNA methylation"/>
    <property type="evidence" value="ECO:0007669"/>
    <property type="project" value="UniProtKB-ARBA"/>
</dbReference>
<feature type="binding site" evidence="10">
    <location>
        <position position="269"/>
    </location>
    <ligand>
        <name>S-adenosyl-L-methionine</name>
        <dbReference type="ChEBI" id="CHEBI:59789"/>
    </ligand>
</feature>
<keyword evidence="5 10" id="KW-0949">S-adenosyl-L-methionine</keyword>
<evidence type="ECO:0000256" key="9">
    <source>
        <dbReference type="ARBA" id="ARBA00047783"/>
    </source>
</evidence>
<keyword evidence="4 10" id="KW-0808">Transferase</keyword>
<evidence type="ECO:0000256" key="7">
    <source>
        <dbReference type="ARBA" id="ARBA00023128"/>
    </source>
</evidence>
<name>A0A1D1ZU31_AUXPR</name>
<dbReference type="GO" id="GO:0005634">
    <property type="term" value="C:nucleus"/>
    <property type="evidence" value="ECO:0007669"/>
    <property type="project" value="UniProtKB-SubCell"/>
</dbReference>
<feature type="binding site" evidence="10">
    <location>
        <position position="385"/>
    </location>
    <ligand>
        <name>S-adenosyl-L-methionine</name>
        <dbReference type="ChEBI" id="CHEBI:59789"/>
    </ligand>
</feature>
<dbReference type="EMBL" id="GDKF01008162">
    <property type="protein sequence ID" value="JAT70460.1"/>
    <property type="molecule type" value="Transcribed_RNA"/>
</dbReference>
<feature type="binding site" evidence="10">
    <location>
        <begin position="307"/>
        <end position="308"/>
    </location>
    <ligand>
        <name>S-adenosyl-L-methionine</name>
        <dbReference type="ChEBI" id="CHEBI:59789"/>
    </ligand>
</feature>
<dbReference type="Gene3D" id="3.30.300.110">
    <property type="entry name" value="Met-10+ protein-like domains"/>
    <property type="match status" value="1"/>
</dbReference>
<evidence type="ECO:0000256" key="4">
    <source>
        <dbReference type="ARBA" id="ARBA00022679"/>
    </source>
</evidence>
<sequence>MQLRVLSWYRIAVVAKRWYFSQRSPSPLIGTLRIPSVLHSRAAKRADACSGIVSMTSEAAKEIEVPTSLDKSLFDEEISVLALQVPKQRCHEYMKSLSKYLLNKPRLQNVKDAASSPDSKLLLLSTDYTLDDLPEPVLALKEKEDLTLVPTTVHVDYSYWPAPHVLKRLLPEGMEVPSAFETIGHIAHLNLREDALPWKHIIGQVLLEKNVKLRTIVNKLGSIDNEYRVFDMEVIAGEEDTVTEVQQQGHRFQLDFRKVYWNSRLEREHTRLVTTFAPGQVILDVMAGIGPFAVPAAARDCTVYANDLNPDSHTFLCKNIQRNRVTERAFAFNMDGAAFIREAAAGRLAPAALPPLGAAKRPVPSTAVQESEPTQRLPFHHVIMNLPASAVEFCSAFRSAFPEELWEAGSLPKVHVYAFAKGVDCEPELTARLEAALGGPLDCPAAFHKVRDVAPNKHMFCISFTPPTVLALGAAEGHARDEAASAKRLKAS</sequence>
<comment type="similarity">
    <text evidence="10">Belongs to the TRM5 / TYW2 family.</text>
</comment>
<dbReference type="FunFam" id="3.30.300.110:FF:000001">
    <property type="entry name" value="tRNA (guanine(37)-N1)-methyltransferase"/>
    <property type="match status" value="1"/>
</dbReference>
<keyword evidence="6 10" id="KW-0819">tRNA processing</keyword>
<evidence type="ECO:0000256" key="2">
    <source>
        <dbReference type="ARBA" id="ARBA00022490"/>
    </source>
</evidence>
<protein>
    <recommendedName>
        <fullName evidence="10">tRNA (guanine(37)-N1)-methyltransferase</fullName>
        <ecNumber evidence="10">2.1.1.228</ecNumber>
    </recommendedName>
    <alternativeName>
        <fullName evidence="10">M1G-methyltransferase</fullName>
    </alternativeName>
    <alternativeName>
        <fullName evidence="10">tRNA [GM37] methyltransferase</fullName>
    </alternativeName>
    <alternativeName>
        <fullName evidence="10">tRNA methyltransferase 5 homolog</fullName>
    </alternativeName>
</protein>
<dbReference type="GO" id="GO:0002939">
    <property type="term" value="P:tRNA N1-guanine methylation"/>
    <property type="evidence" value="ECO:0007669"/>
    <property type="project" value="TreeGrafter"/>
</dbReference>
<dbReference type="InterPro" id="IPR029063">
    <property type="entry name" value="SAM-dependent_MTases_sf"/>
</dbReference>
<dbReference type="InterPro" id="IPR056743">
    <property type="entry name" value="TRM5-TYW2-like_MTfase"/>
</dbReference>
<keyword evidence="3 10" id="KW-0489">Methyltransferase</keyword>
<dbReference type="AlphaFoldDB" id="A0A1D1ZU31"/>
<dbReference type="GO" id="GO:0052906">
    <property type="term" value="F:tRNA (guanine(37)-N1)-methyltransferase activity"/>
    <property type="evidence" value="ECO:0007669"/>
    <property type="project" value="UniProtKB-UniRule"/>
</dbReference>
<evidence type="ECO:0000256" key="3">
    <source>
        <dbReference type="ARBA" id="ARBA00022603"/>
    </source>
</evidence>
<reference evidence="12" key="1">
    <citation type="submission" date="2015-08" db="EMBL/GenBank/DDBJ databases">
        <authorList>
            <person name="Babu N.S."/>
            <person name="Beckwith C.J."/>
            <person name="Beseler K.G."/>
            <person name="Brison A."/>
            <person name="Carone J.V."/>
            <person name="Caskin T.P."/>
            <person name="Diamond M."/>
            <person name="Durham M.E."/>
            <person name="Foxe J.M."/>
            <person name="Go M."/>
            <person name="Henderson B.A."/>
            <person name="Jones I.B."/>
            <person name="McGettigan J.A."/>
            <person name="Micheletti S.J."/>
            <person name="Nasrallah M.E."/>
            <person name="Ortiz D."/>
            <person name="Piller C.R."/>
            <person name="Privatt S.R."/>
            <person name="Schneider S.L."/>
            <person name="Sharp S."/>
            <person name="Smith T.C."/>
            <person name="Stanton J.D."/>
            <person name="Ullery H.E."/>
            <person name="Wilson R.J."/>
            <person name="Serrano M.G."/>
            <person name="Buck G."/>
            <person name="Lee V."/>
            <person name="Wang Y."/>
            <person name="Carvalho R."/>
            <person name="Voegtly L."/>
            <person name="Shi R."/>
            <person name="Duckworth R."/>
            <person name="Johnson A."/>
            <person name="Loviza R."/>
            <person name="Walstead R."/>
            <person name="Shah Z."/>
            <person name="Kiflezghi M."/>
            <person name="Wade K."/>
            <person name="Ball S.L."/>
            <person name="Bradley K.W."/>
            <person name="Asai D.J."/>
            <person name="Bowman C.A."/>
            <person name="Russell D.A."/>
            <person name="Pope W.H."/>
            <person name="Jacobs-Sera D."/>
            <person name="Hendrix R.W."/>
            <person name="Hatfull G.F."/>
        </authorList>
    </citation>
    <scope>NUCLEOTIDE SEQUENCE</scope>
</reference>
<gene>
    <name evidence="12" type="ORF">g.5501</name>
</gene>
<comment type="function">
    <text evidence="10">Specifically methylates the N1 position of guanosine-37 in various cytoplasmic and mitochondrial tRNAs. Methylation is not dependent on the nature of the nucleoside 5' of the target nucleoside. This is the first step in the biosynthesis of wybutosine (yW), a modified base adjacent to the anticodon of tRNAs and required for accurate decoding.</text>
</comment>
<dbReference type="Pfam" id="PF02475">
    <property type="entry name" value="TRM5-TYW2_MTfase"/>
    <property type="match status" value="1"/>
</dbReference>
<keyword evidence="2 10" id="KW-0963">Cytoplasm</keyword>
<dbReference type="EC" id="2.1.1.228" evidence="10"/>
<dbReference type="InterPro" id="IPR056744">
    <property type="entry name" value="TRM5/TYW2-like_N"/>
</dbReference>
<proteinExistence type="inferred from homology"/>
<dbReference type="HAMAP" id="MF_03152">
    <property type="entry name" value="TRM5"/>
    <property type="match status" value="1"/>
</dbReference>
<dbReference type="PANTHER" id="PTHR23245">
    <property type="entry name" value="TRNA METHYLTRANSFERASE"/>
    <property type="match status" value="1"/>
</dbReference>
<feature type="domain" description="SAM-dependent methyltransferase TRM5/TYW2-type" evidence="11">
    <location>
        <begin position="180"/>
        <end position="468"/>
    </location>
</feature>
<keyword evidence="7 10" id="KW-0496">Mitochondrion</keyword>
<evidence type="ECO:0000256" key="10">
    <source>
        <dbReference type="HAMAP-Rule" id="MF_03152"/>
    </source>
</evidence>
<evidence type="ECO:0000256" key="1">
    <source>
        <dbReference type="ARBA" id="ARBA00009775"/>
    </source>
</evidence>
<dbReference type="PROSITE" id="PS51684">
    <property type="entry name" value="SAM_MT_TRM5_TYW2"/>
    <property type="match status" value="1"/>
</dbReference>
<dbReference type="PANTHER" id="PTHR23245:SF36">
    <property type="entry name" value="TRNA (GUANINE(37)-N1)-METHYLTRANSFERASE"/>
    <property type="match status" value="1"/>
</dbReference>
<evidence type="ECO:0000256" key="8">
    <source>
        <dbReference type="ARBA" id="ARBA00023242"/>
    </source>
</evidence>
<dbReference type="SUPFAM" id="SSF53335">
    <property type="entry name" value="S-adenosyl-L-methionine-dependent methyltransferases"/>
    <property type="match status" value="1"/>
</dbReference>
<dbReference type="GO" id="GO:0005759">
    <property type="term" value="C:mitochondrial matrix"/>
    <property type="evidence" value="ECO:0007669"/>
    <property type="project" value="UniProtKB-SubCell"/>
</dbReference>
<keyword evidence="8 10" id="KW-0539">Nucleus</keyword>
<comment type="catalytic activity">
    <reaction evidence="9 10">
        <text>guanosine(37) in tRNA + S-adenosyl-L-methionine = N(1)-methylguanosine(37) in tRNA + S-adenosyl-L-homocysteine + H(+)</text>
        <dbReference type="Rhea" id="RHEA:36899"/>
        <dbReference type="Rhea" id="RHEA-COMP:10145"/>
        <dbReference type="Rhea" id="RHEA-COMP:10147"/>
        <dbReference type="ChEBI" id="CHEBI:15378"/>
        <dbReference type="ChEBI" id="CHEBI:57856"/>
        <dbReference type="ChEBI" id="CHEBI:59789"/>
        <dbReference type="ChEBI" id="CHEBI:73542"/>
        <dbReference type="ChEBI" id="CHEBI:74269"/>
        <dbReference type="EC" id="2.1.1.228"/>
    </reaction>
</comment>
<evidence type="ECO:0000256" key="5">
    <source>
        <dbReference type="ARBA" id="ARBA00022691"/>
    </source>
</evidence>
<comment type="subunit">
    <text evidence="10">Monomer.</text>
</comment>
<comment type="subcellular location">
    <subcellularLocation>
        <location evidence="10">Mitochondrion matrix</location>
    </subcellularLocation>
    <subcellularLocation>
        <location evidence="10">Nucleus</location>
    </subcellularLocation>
    <subcellularLocation>
        <location evidence="10">Cytoplasm</location>
    </subcellularLocation>
    <text evidence="10">Predominantly in the mitochondria and in the nucleus.</text>
</comment>
<accession>A0A1D1ZU31</accession>
<dbReference type="InterPro" id="IPR030382">
    <property type="entry name" value="MeTrfase_TRM5/TYW2"/>
</dbReference>
<evidence type="ECO:0000256" key="6">
    <source>
        <dbReference type="ARBA" id="ARBA00022694"/>
    </source>
</evidence>
<dbReference type="Gene3D" id="3.40.50.150">
    <property type="entry name" value="Vaccinia Virus protein VP39"/>
    <property type="match status" value="1"/>
</dbReference>
<evidence type="ECO:0000313" key="12">
    <source>
        <dbReference type="EMBL" id="JAT70460.1"/>
    </source>
</evidence>
<evidence type="ECO:0000259" key="11">
    <source>
        <dbReference type="PROSITE" id="PS51684"/>
    </source>
</evidence>
<dbReference type="InterPro" id="IPR025792">
    <property type="entry name" value="tRNA_Gua_MeTrfase_euk"/>
</dbReference>
<organism evidence="12">
    <name type="scientific">Auxenochlorella protothecoides</name>
    <name type="common">Green microalga</name>
    <name type="synonym">Chlorella protothecoides</name>
    <dbReference type="NCBI Taxonomy" id="3075"/>
    <lineage>
        <taxon>Eukaryota</taxon>
        <taxon>Viridiplantae</taxon>
        <taxon>Chlorophyta</taxon>
        <taxon>core chlorophytes</taxon>
        <taxon>Trebouxiophyceae</taxon>
        <taxon>Chlorellales</taxon>
        <taxon>Chlorellaceae</taxon>
        <taxon>Auxenochlorella</taxon>
    </lineage>
</organism>
<dbReference type="Pfam" id="PF25133">
    <property type="entry name" value="TYW2_N_2"/>
    <property type="match status" value="1"/>
</dbReference>